<feature type="chain" id="PRO_5046328860" evidence="1">
    <location>
        <begin position="18"/>
        <end position="76"/>
    </location>
</feature>
<organism evidence="2 3">
    <name type="scientific">Bdellovibrio reynosensis</name>
    <dbReference type="NCBI Taxonomy" id="2835041"/>
    <lineage>
        <taxon>Bacteria</taxon>
        <taxon>Pseudomonadati</taxon>
        <taxon>Bdellovibrionota</taxon>
        <taxon>Bdellovibrionia</taxon>
        <taxon>Bdellovibrionales</taxon>
        <taxon>Pseudobdellovibrionaceae</taxon>
        <taxon>Bdellovibrio</taxon>
    </lineage>
</organism>
<protein>
    <submittedName>
        <fullName evidence="2">Uncharacterized protein</fullName>
    </submittedName>
</protein>
<keyword evidence="1" id="KW-0732">Signal</keyword>
<gene>
    <name evidence="2" type="ORF">MNR06_08960</name>
</gene>
<evidence type="ECO:0000313" key="2">
    <source>
        <dbReference type="EMBL" id="UOE99824.1"/>
    </source>
</evidence>
<proteinExistence type="predicted"/>
<feature type="signal peptide" evidence="1">
    <location>
        <begin position="1"/>
        <end position="17"/>
    </location>
</feature>
<name>A0ABY4C4D5_9BACT</name>
<reference evidence="2" key="1">
    <citation type="submission" date="2022-03" db="EMBL/GenBank/DDBJ databases">
        <title>Genome Identification and Characterization of new species Bdellovibrio reynosense LBG001 sp. nov. from a Mexico soil sample.</title>
        <authorList>
            <person name="Camilli A."/>
            <person name="Ajao Y."/>
            <person name="Guo X."/>
        </authorList>
    </citation>
    <scope>NUCLEOTIDE SEQUENCE</scope>
    <source>
        <strain evidence="2">LBG001</strain>
    </source>
</reference>
<sequence>MRFLIVIISLYGSFANAAVQDFNSLVKEASIQQKIIHKKLLQSIQNTKVLVASNEVQEGEFAENPEDIKVRLVRAN</sequence>
<evidence type="ECO:0000313" key="3">
    <source>
        <dbReference type="Proteomes" id="UP000830116"/>
    </source>
</evidence>
<keyword evidence="3" id="KW-1185">Reference proteome</keyword>
<evidence type="ECO:0000256" key="1">
    <source>
        <dbReference type="SAM" id="SignalP"/>
    </source>
</evidence>
<dbReference type="EMBL" id="CP093442">
    <property type="protein sequence ID" value="UOE99824.1"/>
    <property type="molecule type" value="Genomic_DNA"/>
</dbReference>
<dbReference type="RefSeq" id="WP_243535148.1">
    <property type="nucleotide sequence ID" value="NZ_CP093442.1"/>
</dbReference>
<dbReference type="Proteomes" id="UP000830116">
    <property type="component" value="Chromosome"/>
</dbReference>
<accession>A0ABY4C4D5</accession>